<keyword evidence="2" id="KW-1185">Reference proteome</keyword>
<reference evidence="1 2" key="1">
    <citation type="submission" date="2018-10" db="EMBL/GenBank/DDBJ databases">
        <title>A high-quality apple genome assembly.</title>
        <authorList>
            <person name="Hu J."/>
        </authorList>
    </citation>
    <scope>NUCLEOTIDE SEQUENCE [LARGE SCALE GENOMIC DNA]</scope>
    <source>
        <strain evidence="2">cv. HFTH1</strain>
        <tissue evidence="1">Young leaf</tissue>
    </source>
</reference>
<name>A0A498J4C0_MALDO</name>
<dbReference type="Proteomes" id="UP000290289">
    <property type="component" value="Chromosome 9"/>
</dbReference>
<gene>
    <name evidence="1" type="ORF">DVH24_035222</name>
</gene>
<dbReference type="EMBL" id="RDQH01000335">
    <property type="protein sequence ID" value="RXH90458.1"/>
    <property type="molecule type" value="Genomic_DNA"/>
</dbReference>
<evidence type="ECO:0000313" key="1">
    <source>
        <dbReference type="EMBL" id="RXH90458.1"/>
    </source>
</evidence>
<sequence length="155" mass="17556">MCLRADRLTKNRSLPPIFQKPGVIHQLPPLFPKLRTPLSMIMNDKLSSTLANLGSKQILNPDFLEGIVCNRLLNLSTFQWVFRLQMKCINVSDMWKKTNTCPYIIGMGRHVAVNLCRASPSPKHGIRSAPTIMIFIVVYLAHITVRKEPLGCLVF</sequence>
<comment type="caution">
    <text evidence="1">The sequence shown here is derived from an EMBL/GenBank/DDBJ whole genome shotgun (WGS) entry which is preliminary data.</text>
</comment>
<evidence type="ECO:0000313" key="2">
    <source>
        <dbReference type="Proteomes" id="UP000290289"/>
    </source>
</evidence>
<organism evidence="1 2">
    <name type="scientific">Malus domestica</name>
    <name type="common">Apple</name>
    <name type="synonym">Pyrus malus</name>
    <dbReference type="NCBI Taxonomy" id="3750"/>
    <lineage>
        <taxon>Eukaryota</taxon>
        <taxon>Viridiplantae</taxon>
        <taxon>Streptophyta</taxon>
        <taxon>Embryophyta</taxon>
        <taxon>Tracheophyta</taxon>
        <taxon>Spermatophyta</taxon>
        <taxon>Magnoliopsida</taxon>
        <taxon>eudicotyledons</taxon>
        <taxon>Gunneridae</taxon>
        <taxon>Pentapetalae</taxon>
        <taxon>rosids</taxon>
        <taxon>fabids</taxon>
        <taxon>Rosales</taxon>
        <taxon>Rosaceae</taxon>
        <taxon>Amygdaloideae</taxon>
        <taxon>Maleae</taxon>
        <taxon>Malus</taxon>
    </lineage>
</organism>
<proteinExistence type="predicted"/>
<accession>A0A498J4C0</accession>
<protein>
    <submittedName>
        <fullName evidence="1">Uncharacterized protein</fullName>
    </submittedName>
</protein>
<dbReference type="AlphaFoldDB" id="A0A498J4C0"/>